<dbReference type="AlphaFoldDB" id="A0A4Q9BAE9"/>
<evidence type="ECO:0000313" key="2">
    <source>
        <dbReference type="Proteomes" id="UP000293583"/>
    </source>
</evidence>
<dbReference type="Proteomes" id="UP000293583">
    <property type="component" value="Unassembled WGS sequence"/>
</dbReference>
<dbReference type="OrthoDB" id="658622at2"/>
<keyword evidence="2" id="KW-1185">Reference proteome</keyword>
<name>A0A4Q9BAE9_9BACT</name>
<evidence type="ECO:0000313" key="1">
    <source>
        <dbReference type="EMBL" id="TBH73069.1"/>
    </source>
</evidence>
<protein>
    <submittedName>
        <fullName evidence="1">DUF3822 family protein</fullName>
    </submittedName>
</protein>
<dbReference type="EMBL" id="SEWY01000003">
    <property type="protein sequence ID" value="TBH73069.1"/>
    <property type="molecule type" value="Genomic_DNA"/>
</dbReference>
<dbReference type="RefSeq" id="WP_130923219.1">
    <property type="nucleotide sequence ID" value="NZ_CP049835.1"/>
</dbReference>
<dbReference type="InterPro" id="IPR024213">
    <property type="entry name" value="DUF3822"/>
</dbReference>
<comment type="caution">
    <text evidence="1">The sequence shown here is derived from an EMBL/GenBank/DDBJ whole genome shotgun (WGS) entry which is preliminary data.</text>
</comment>
<reference evidence="1 2" key="1">
    <citation type="submission" date="2019-02" db="EMBL/GenBank/DDBJ databases">
        <title>Genome of a new Bacteroidetes strain.</title>
        <authorList>
            <person name="Pitt A."/>
        </authorList>
    </citation>
    <scope>NUCLEOTIDE SEQUENCE [LARGE SCALE GENOMIC DNA]</scope>
    <source>
        <strain evidence="1 2">103A-SOEBACH</strain>
    </source>
</reference>
<gene>
    <name evidence="1" type="ORF">EWU20_06760</name>
</gene>
<dbReference type="Gene3D" id="3.30.420.250">
    <property type="match status" value="1"/>
</dbReference>
<sequence length="201" mass="22818">MEPTNLAETLHLRLNAENFREQLLAHPKKDNRITSVHIEISNEYFLLIPNTFDSPTFRLGFLEKALGENALVGKEIQQQAIATEDATLIFLVPSDWKDHISAHFAYAKISYTHSLASCLLNNDQQLNLLIQGKLAFASLYQGNKLQLANVFRFESAIELAFYLQSIRDAFSLNWTLYPPLLVAESEEIADASLYQIPYVQS</sequence>
<accession>A0A4Q9BAE9</accession>
<proteinExistence type="predicted"/>
<dbReference type="Pfam" id="PF12864">
    <property type="entry name" value="DUF3822"/>
    <property type="match status" value="1"/>
</dbReference>
<organism evidence="1 2">
    <name type="scientific">Aquirufa antheringensis</name>
    <dbReference type="NCBI Taxonomy" id="2516559"/>
    <lineage>
        <taxon>Bacteria</taxon>
        <taxon>Pseudomonadati</taxon>
        <taxon>Bacteroidota</taxon>
        <taxon>Cytophagia</taxon>
        <taxon>Cytophagales</taxon>
        <taxon>Flectobacillaceae</taxon>
        <taxon>Aquirufa</taxon>
    </lineage>
</organism>